<dbReference type="Proteomes" id="UP000291144">
    <property type="component" value="Unassembled WGS sequence"/>
</dbReference>
<dbReference type="EMBL" id="SJKB01000007">
    <property type="protein sequence ID" value="TCC59439.1"/>
    <property type="molecule type" value="Genomic_DNA"/>
</dbReference>
<organism evidence="2 3">
    <name type="scientific">Kribbella pittospori</name>
    <dbReference type="NCBI Taxonomy" id="722689"/>
    <lineage>
        <taxon>Bacteria</taxon>
        <taxon>Bacillati</taxon>
        <taxon>Actinomycetota</taxon>
        <taxon>Actinomycetes</taxon>
        <taxon>Propionibacteriales</taxon>
        <taxon>Kribbellaceae</taxon>
        <taxon>Kribbella</taxon>
    </lineage>
</organism>
<evidence type="ECO:0000313" key="2">
    <source>
        <dbReference type="EMBL" id="TCC59439.1"/>
    </source>
</evidence>
<accession>A0A4R0KH81</accession>
<keyword evidence="3" id="KW-1185">Reference proteome</keyword>
<name>A0A4R0KH81_9ACTN</name>
<dbReference type="InterPro" id="IPR018697">
    <property type="entry name" value="DUF2199"/>
</dbReference>
<comment type="caution">
    <text evidence="2">The sequence shown here is derived from an EMBL/GenBank/DDBJ whole genome shotgun (WGS) entry which is preliminary data.</text>
</comment>
<feature type="compositionally biased region" description="Basic residues" evidence="1">
    <location>
        <begin position="52"/>
        <end position="66"/>
    </location>
</feature>
<evidence type="ECO:0000256" key="1">
    <source>
        <dbReference type="SAM" id="MobiDB-lite"/>
    </source>
</evidence>
<proteinExistence type="predicted"/>
<sequence length="240" mass="27512">MLQQPADRQRRRADPSLHPGRIQLVRLEPERRTQPLERPNQLRNLITRHRRFPRNQAHARHRKPHSGHSPSGTTTTLFQVTISGETCTCGRALDEHDRHVRFELPTPIWDLPERERTPGTWLSHGTPRESVMMQVPGFGAFVRVLLPIQLEDGYTLTYGAWLGIHPDDLQRTFAAWWSPEYDELRVEGRLANTIAPWGLLGVPVTATVRDPDETPYLTESSDPLMARVIGDVWPHDEVLS</sequence>
<gene>
    <name evidence="2" type="ORF">E0H73_22640</name>
</gene>
<dbReference type="OrthoDB" id="3523497at2"/>
<feature type="region of interest" description="Disordered" evidence="1">
    <location>
        <begin position="1"/>
        <end position="21"/>
    </location>
</feature>
<dbReference type="AlphaFoldDB" id="A0A4R0KH81"/>
<dbReference type="Pfam" id="PF09965">
    <property type="entry name" value="DUF2199"/>
    <property type="match status" value="1"/>
</dbReference>
<protein>
    <submittedName>
        <fullName evidence="2">DUF2199 domain-containing protein</fullName>
    </submittedName>
</protein>
<feature type="region of interest" description="Disordered" evidence="1">
    <location>
        <begin position="52"/>
        <end position="75"/>
    </location>
</feature>
<reference evidence="2 3" key="1">
    <citation type="submission" date="2019-02" db="EMBL/GenBank/DDBJ databases">
        <title>Kribbella capetownensis sp. nov. and Kribbella speibonae sp. nov., isolated from soil.</title>
        <authorList>
            <person name="Curtis S.M."/>
            <person name="Norton I."/>
            <person name="Everest G.J."/>
            <person name="Meyers P.R."/>
        </authorList>
    </citation>
    <scope>NUCLEOTIDE SEQUENCE [LARGE SCALE GENOMIC DNA]</scope>
    <source>
        <strain evidence="2 3">NRRL B-24813</strain>
    </source>
</reference>
<evidence type="ECO:0000313" key="3">
    <source>
        <dbReference type="Proteomes" id="UP000291144"/>
    </source>
</evidence>